<evidence type="ECO:0000313" key="1">
    <source>
        <dbReference type="EMBL" id="CAE7170169.1"/>
    </source>
</evidence>
<feature type="non-terminal residue" evidence="1">
    <location>
        <position position="1"/>
    </location>
</feature>
<proteinExistence type="predicted"/>
<dbReference type="OrthoDB" id="453311at2759"/>
<feature type="non-terminal residue" evidence="1">
    <location>
        <position position="67"/>
    </location>
</feature>
<evidence type="ECO:0000313" key="2">
    <source>
        <dbReference type="Proteomes" id="UP000601435"/>
    </source>
</evidence>
<name>A0A812IR40_9DINO</name>
<dbReference type="AlphaFoldDB" id="A0A812IR40"/>
<accession>A0A812IR40</accession>
<dbReference type="EMBL" id="CAJNJA010002670">
    <property type="protein sequence ID" value="CAE7170169.1"/>
    <property type="molecule type" value="Genomic_DNA"/>
</dbReference>
<sequence length="67" mass="7457">DVVHGRHVYRSRGALDGKGGLRLQYEKSETAGAWEITSSAGRCLYRLKGNAASPADFIGRRSWDRSY</sequence>
<gene>
    <name evidence="1" type="ORF">SNEC2469_LOCUS476</name>
</gene>
<keyword evidence="2" id="KW-1185">Reference proteome</keyword>
<reference evidence="1" key="1">
    <citation type="submission" date="2021-02" db="EMBL/GenBank/DDBJ databases">
        <authorList>
            <person name="Dougan E. K."/>
            <person name="Rhodes N."/>
            <person name="Thang M."/>
            <person name="Chan C."/>
        </authorList>
    </citation>
    <scope>NUCLEOTIDE SEQUENCE</scope>
</reference>
<organism evidence="1 2">
    <name type="scientific">Symbiodinium necroappetens</name>
    <dbReference type="NCBI Taxonomy" id="1628268"/>
    <lineage>
        <taxon>Eukaryota</taxon>
        <taxon>Sar</taxon>
        <taxon>Alveolata</taxon>
        <taxon>Dinophyceae</taxon>
        <taxon>Suessiales</taxon>
        <taxon>Symbiodiniaceae</taxon>
        <taxon>Symbiodinium</taxon>
    </lineage>
</organism>
<protein>
    <submittedName>
        <fullName evidence="1">Uncharacterized protein</fullName>
    </submittedName>
</protein>
<comment type="caution">
    <text evidence="1">The sequence shown here is derived from an EMBL/GenBank/DDBJ whole genome shotgun (WGS) entry which is preliminary data.</text>
</comment>
<dbReference type="Proteomes" id="UP000601435">
    <property type="component" value="Unassembled WGS sequence"/>
</dbReference>